<dbReference type="EMBL" id="BMGK01000010">
    <property type="protein sequence ID" value="GGD99020.1"/>
    <property type="molecule type" value="Genomic_DNA"/>
</dbReference>
<organism evidence="5 6">
    <name type="scientific">Planktosalinus lacus</name>
    <dbReference type="NCBI Taxonomy" id="1526573"/>
    <lineage>
        <taxon>Bacteria</taxon>
        <taxon>Pseudomonadati</taxon>
        <taxon>Bacteroidota</taxon>
        <taxon>Flavobacteriia</taxon>
        <taxon>Flavobacteriales</taxon>
        <taxon>Flavobacteriaceae</taxon>
        <taxon>Planktosalinus</taxon>
    </lineage>
</organism>
<keyword evidence="6" id="KW-1185">Reference proteome</keyword>
<keyword evidence="2" id="KW-0813">Transport</keyword>
<dbReference type="InterPro" id="IPR035958">
    <property type="entry name" value="SecB-like_sf"/>
</dbReference>
<evidence type="ECO:0000256" key="2">
    <source>
        <dbReference type="ARBA" id="ARBA00022448"/>
    </source>
</evidence>
<name>A0A8J2VBM8_9FLAO</name>
<evidence type="ECO:0000313" key="5">
    <source>
        <dbReference type="EMBL" id="GGD99020.1"/>
    </source>
</evidence>
<comment type="caution">
    <text evidence="5">The sequence shown here is derived from an EMBL/GenBank/DDBJ whole genome shotgun (WGS) entry which is preliminary data.</text>
</comment>
<dbReference type="SUPFAM" id="SSF54611">
    <property type="entry name" value="SecB-like"/>
    <property type="match status" value="1"/>
</dbReference>
<dbReference type="GO" id="GO:0051262">
    <property type="term" value="P:protein tetramerization"/>
    <property type="evidence" value="ECO:0007669"/>
    <property type="project" value="InterPro"/>
</dbReference>
<sequence>MESQLNFVNFVVPKFHFEKTRVEADENVFNLEPQALISRSKNQFHINIEIEIVDKDNDFILKMLSIGMFNFNTDDEKALFSFISINGPAIIFPYIRSFISNFTSLSGFDTITLPTLNLSGFKDDLIKNMIDLDEIGDE</sequence>
<dbReference type="GO" id="GO:0015031">
    <property type="term" value="P:protein transport"/>
    <property type="evidence" value="ECO:0007669"/>
    <property type="project" value="UniProtKB-KW"/>
</dbReference>
<dbReference type="Proteomes" id="UP000652231">
    <property type="component" value="Unassembled WGS sequence"/>
</dbReference>
<protein>
    <recommendedName>
        <fullName evidence="7">Preprotein translocase subunit SecB</fullName>
    </recommendedName>
</protein>
<reference evidence="5" key="1">
    <citation type="journal article" date="2014" name="Int. J. Syst. Evol. Microbiol.">
        <title>Complete genome sequence of Corynebacterium casei LMG S-19264T (=DSM 44701T), isolated from a smear-ripened cheese.</title>
        <authorList>
            <consortium name="US DOE Joint Genome Institute (JGI-PGF)"/>
            <person name="Walter F."/>
            <person name="Albersmeier A."/>
            <person name="Kalinowski J."/>
            <person name="Ruckert C."/>
        </authorList>
    </citation>
    <scope>NUCLEOTIDE SEQUENCE</scope>
    <source>
        <strain evidence="5">CGMCC 1.12924</strain>
    </source>
</reference>
<dbReference type="Gene3D" id="3.10.420.10">
    <property type="entry name" value="SecB-like"/>
    <property type="match status" value="1"/>
</dbReference>
<comment type="similarity">
    <text evidence="1">Belongs to the SecB family.</text>
</comment>
<dbReference type="RefSeq" id="WP_188442696.1">
    <property type="nucleotide sequence ID" value="NZ_BMGK01000010.1"/>
</dbReference>
<evidence type="ECO:0008006" key="7">
    <source>
        <dbReference type="Google" id="ProtNLM"/>
    </source>
</evidence>
<proteinExistence type="inferred from homology"/>
<evidence type="ECO:0000256" key="1">
    <source>
        <dbReference type="ARBA" id="ARBA00009990"/>
    </source>
</evidence>
<accession>A0A8J2VBM8</accession>
<evidence type="ECO:0000256" key="4">
    <source>
        <dbReference type="ARBA" id="ARBA00023010"/>
    </source>
</evidence>
<gene>
    <name evidence="5" type="ORF">GCM10011312_23120</name>
</gene>
<dbReference type="AlphaFoldDB" id="A0A8J2VBM8"/>
<keyword evidence="4" id="KW-0811">Translocation</keyword>
<dbReference type="Pfam" id="PF02556">
    <property type="entry name" value="SecB"/>
    <property type="match status" value="1"/>
</dbReference>
<reference evidence="5" key="2">
    <citation type="submission" date="2020-09" db="EMBL/GenBank/DDBJ databases">
        <authorList>
            <person name="Sun Q."/>
            <person name="Zhou Y."/>
        </authorList>
    </citation>
    <scope>NUCLEOTIDE SEQUENCE</scope>
    <source>
        <strain evidence="5">CGMCC 1.12924</strain>
    </source>
</reference>
<dbReference type="InterPro" id="IPR003708">
    <property type="entry name" value="SecB"/>
</dbReference>
<keyword evidence="3" id="KW-0653">Protein transport</keyword>
<evidence type="ECO:0000256" key="3">
    <source>
        <dbReference type="ARBA" id="ARBA00022927"/>
    </source>
</evidence>
<dbReference type="GO" id="GO:0051082">
    <property type="term" value="F:unfolded protein binding"/>
    <property type="evidence" value="ECO:0007669"/>
    <property type="project" value="InterPro"/>
</dbReference>
<evidence type="ECO:0000313" key="6">
    <source>
        <dbReference type="Proteomes" id="UP000652231"/>
    </source>
</evidence>